<gene>
    <name evidence="4" type="ORF">ACLFYP115_02795</name>
</gene>
<keyword evidence="2" id="KW-0238">DNA-binding</keyword>
<dbReference type="InterPro" id="IPR036388">
    <property type="entry name" value="WH-like_DNA-bd_sf"/>
</dbReference>
<protein>
    <submittedName>
        <fullName evidence="4">Transcriptional regulator SlyA</fullName>
    </submittedName>
</protein>
<dbReference type="SUPFAM" id="SSF46785">
    <property type="entry name" value="Winged helix' DNA-binding domain"/>
    <property type="match status" value="1"/>
</dbReference>
<dbReference type="GO" id="GO:0003677">
    <property type="term" value="F:DNA binding"/>
    <property type="evidence" value="ECO:0007669"/>
    <property type="project" value="UniProtKB-KW"/>
</dbReference>
<reference evidence="4" key="1">
    <citation type="submission" date="2019-11" db="EMBL/GenBank/DDBJ databases">
        <authorList>
            <person name="Feng L."/>
        </authorList>
    </citation>
    <scope>NUCLEOTIDE SEQUENCE</scope>
    <source>
        <strain evidence="4">AcaccaeLFYP115</strain>
    </source>
</reference>
<dbReference type="SMART" id="SM00347">
    <property type="entry name" value="HTH_MARR"/>
    <property type="match status" value="1"/>
</dbReference>
<dbReference type="EMBL" id="CACRSQ010000007">
    <property type="protein sequence ID" value="VYT33718.1"/>
    <property type="molecule type" value="Genomic_DNA"/>
</dbReference>
<dbReference type="PANTHER" id="PTHR42756:SF2">
    <property type="entry name" value="MARR FAMILY REGULATORY PROTEIN"/>
    <property type="match status" value="1"/>
</dbReference>
<dbReference type="PROSITE" id="PS50995">
    <property type="entry name" value="HTH_MARR_2"/>
    <property type="match status" value="1"/>
</dbReference>
<dbReference type="PANTHER" id="PTHR42756">
    <property type="entry name" value="TRANSCRIPTIONAL REGULATOR, MARR"/>
    <property type="match status" value="1"/>
</dbReference>
<name>A0A6N2VUH6_9FIRM</name>
<sequence>MKGFLKWISTISRFTKMQLDKEFKNLGFNSSQHIYILKICEDPGIAQEDLLTAFNVNASNVTRALAHLEKENYIVRVQNRDNRRCYNIYPTQRAKDVCPVIKDALKRWNSKILEDFTDEEKHLFLEFLTRAGNHMLDFVYHR</sequence>
<evidence type="ECO:0000256" key="2">
    <source>
        <dbReference type="ARBA" id="ARBA00023125"/>
    </source>
</evidence>
<evidence type="ECO:0000313" key="4">
    <source>
        <dbReference type="EMBL" id="VYT33718.1"/>
    </source>
</evidence>
<dbReference type="Gene3D" id="1.10.10.10">
    <property type="entry name" value="Winged helix-like DNA-binding domain superfamily/Winged helix DNA-binding domain"/>
    <property type="match status" value="1"/>
</dbReference>
<dbReference type="Pfam" id="PF01047">
    <property type="entry name" value="MarR"/>
    <property type="match status" value="1"/>
</dbReference>
<dbReference type="AlphaFoldDB" id="A0A6N2VUH6"/>
<dbReference type="RefSeq" id="WP_009289106.1">
    <property type="nucleotide sequence ID" value="NZ_BAABRZ010000002.1"/>
</dbReference>
<organism evidence="4">
    <name type="scientific">Anaerostipes caccae</name>
    <dbReference type="NCBI Taxonomy" id="105841"/>
    <lineage>
        <taxon>Bacteria</taxon>
        <taxon>Bacillati</taxon>
        <taxon>Bacillota</taxon>
        <taxon>Clostridia</taxon>
        <taxon>Lachnospirales</taxon>
        <taxon>Lachnospiraceae</taxon>
        <taxon>Anaerostipes</taxon>
    </lineage>
</organism>
<keyword evidence="1" id="KW-0805">Transcription regulation</keyword>
<dbReference type="PRINTS" id="PR00598">
    <property type="entry name" value="HTHMARR"/>
</dbReference>
<keyword evidence="3" id="KW-0804">Transcription</keyword>
<evidence type="ECO:0000256" key="1">
    <source>
        <dbReference type="ARBA" id="ARBA00023015"/>
    </source>
</evidence>
<accession>A0A6N2VUH6</accession>
<dbReference type="GO" id="GO:0003700">
    <property type="term" value="F:DNA-binding transcription factor activity"/>
    <property type="evidence" value="ECO:0007669"/>
    <property type="project" value="InterPro"/>
</dbReference>
<dbReference type="GeneID" id="69469947"/>
<proteinExistence type="predicted"/>
<dbReference type="InterPro" id="IPR036390">
    <property type="entry name" value="WH_DNA-bd_sf"/>
</dbReference>
<dbReference type="InterPro" id="IPR000835">
    <property type="entry name" value="HTH_MarR-typ"/>
</dbReference>
<evidence type="ECO:0000256" key="3">
    <source>
        <dbReference type="ARBA" id="ARBA00023163"/>
    </source>
</evidence>